<dbReference type="Proteomes" id="UP000182312">
    <property type="component" value="Unassembled WGS sequence"/>
</dbReference>
<dbReference type="PROSITE" id="PS51257">
    <property type="entry name" value="PROKAR_LIPOPROTEIN"/>
    <property type="match status" value="1"/>
</dbReference>
<reference evidence="1 3" key="1">
    <citation type="submission" date="2014-09" db="EMBL/GenBank/DDBJ databases">
        <authorList>
            <person name="McGinnis J.M."/>
            <person name="Wolfgang W.J."/>
        </authorList>
    </citation>
    <scope>NUCLEOTIDE SEQUENCE [LARGE SCALE GENOMIC DNA]</scope>
    <source>
        <strain evidence="1 3">JCM 14014</strain>
    </source>
</reference>
<evidence type="ECO:0000313" key="2">
    <source>
        <dbReference type="EMBL" id="SFA39450.1"/>
    </source>
</evidence>
<evidence type="ECO:0000313" key="4">
    <source>
        <dbReference type="Proteomes" id="UP000182312"/>
    </source>
</evidence>
<protein>
    <recommendedName>
        <fullName evidence="5">Lipoprotein</fullName>
    </recommendedName>
</protein>
<proteinExistence type="predicted"/>
<dbReference type="Proteomes" id="UP000029846">
    <property type="component" value="Unassembled WGS sequence"/>
</dbReference>
<organism evidence="1 3">
    <name type="scientific">Paracoccus halophilus</name>
    <dbReference type="NCBI Taxonomy" id="376733"/>
    <lineage>
        <taxon>Bacteria</taxon>
        <taxon>Pseudomonadati</taxon>
        <taxon>Pseudomonadota</taxon>
        <taxon>Alphaproteobacteria</taxon>
        <taxon>Rhodobacterales</taxon>
        <taxon>Paracoccaceae</taxon>
        <taxon>Paracoccus</taxon>
    </lineage>
</organism>
<gene>
    <name evidence="1" type="ORF">IT41_08055</name>
    <name evidence="2" type="ORF">SAMN04487972_101299</name>
</gene>
<sequence>MTRNILLAMTSALIVASCGTPQERCIRRNTEEYRIVSRLLTEVEANLARGYAWEERIVTSIEWDSCPVIIRDRDGDRRIVYRSCPRHVADTQRYRVAIDPQAERRKRDGLAARKKALTPGATEAVRACKAAYPEAKEPG</sequence>
<dbReference type="eggNOG" id="ENOG5032TW8">
    <property type="taxonomic scope" value="Bacteria"/>
</dbReference>
<reference evidence="2 4" key="3">
    <citation type="submission" date="2016-10" db="EMBL/GenBank/DDBJ databases">
        <authorList>
            <person name="de Groot N.N."/>
        </authorList>
    </citation>
    <scope>NUCLEOTIDE SEQUENCE [LARGE SCALE GENOMIC DNA]</scope>
    <source>
        <strain evidence="2 4">CGMCC 1.6117</strain>
    </source>
</reference>
<keyword evidence="3" id="KW-1185">Reference proteome</keyword>
<dbReference type="OrthoDB" id="7875456at2"/>
<reference evidence="1 3" key="2">
    <citation type="submission" date="2014-10" db="EMBL/GenBank/DDBJ databases">
        <title>Paracoccus sanguinis sp. nov., isolated from clinical specimens of New York State patients.</title>
        <authorList>
            <person name="Mingle L.A."/>
            <person name="Cole J.A."/>
            <person name="Lapierre P."/>
            <person name="Musser K.A."/>
        </authorList>
    </citation>
    <scope>NUCLEOTIDE SEQUENCE [LARGE SCALE GENOMIC DNA]</scope>
    <source>
        <strain evidence="1 3">JCM 14014</strain>
    </source>
</reference>
<evidence type="ECO:0000313" key="1">
    <source>
        <dbReference type="EMBL" id="KGJ04970.1"/>
    </source>
</evidence>
<accession>A0A099F2R5</accession>
<dbReference type="STRING" id="376733.SAMN04487972_101299"/>
<dbReference type="EMBL" id="FOJO01000001">
    <property type="protein sequence ID" value="SFA39450.1"/>
    <property type="molecule type" value="Genomic_DNA"/>
</dbReference>
<evidence type="ECO:0000313" key="3">
    <source>
        <dbReference type="Proteomes" id="UP000029846"/>
    </source>
</evidence>
<dbReference type="EMBL" id="JRKN01000008">
    <property type="protein sequence ID" value="KGJ04970.1"/>
    <property type="molecule type" value="Genomic_DNA"/>
</dbReference>
<dbReference type="AlphaFoldDB" id="A0A099F2R5"/>
<evidence type="ECO:0008006" key="5">
    <source>
        <dbReference type="Google" id="ProtNLM"/>
    </source>
</evidence>
<dbReference type="RefSeq" id="WP_036740111.1">
    <property type="nucleotide sequence ID" value="NZ_FOJO01000001.1"/>
</dbReference>
<name>A0A099F2R5_9RHOB</name>